<accession>A0A286TXQ0</accession>
<evidence type="ECO:0000313" key="1">
    <source>
        <dbReference type="EMBL" id="GAX60679.1"/>
    </source>
</evidence>
<dbReference type="AlphaFoldDB" id="A0A286TXQ0"/>
<evidence type="ECO:0008006" key="3">
    <source>
        <dbReference type="Google" id="ProtNLM"/>
    </source>
</evidence>
<organism evidence="1 2">
    <name type="scientific">Candidatus Scalindua japonica</name>
    <dbReference type="NCBI Taxonomy" id="1284222"/>
    <lineage>
        <taxon>Bacteria</taxon>
        <taxon>Pseudomonadati</taxon>
        <taxon>Planctomycetota</taxon>
        <taxon>Candidatus Brocadiia</taxon>
        <taxon>Candidatus Brocadiales</taxon>
        <taxon>Candidatus Scalinduaceae</taxon>
        <taxon>Candidatus Scalindua</taxon>
    </lineage>
</organism>
<gene>
    <name evidence="1" type="ORF">SCALIN_C13_0194</name>
</gene>
<evidence type="ECO:0000313" key="2">
    <source>
        <dbReference type="Proteomes" id="UP000218542"/>
    </source>
</evidence>
<dbReference type="RefSeq" id="WP_162532221.1">
    <property type="nucleotide sequence ID" value="NZ_BAOS01000013.1"/>
</dbReference>
<dbReference type="Gene3D" id="4.10.1150.10">
    <property type="entry name" value="AF2212/PG0164-like"/>
    <property type="match status" value="1"/>
</dbReference>
<dbReference type="EMBL" id="BAOS01000013">
    <property type="protein sequence ID" value="GAX60679.1"/>
    <property type="molecule type" value="Genomic_DNA"/>
</dbReference>
<name>A0A286TXQ0_9BACT</name>
<protein>
    <recommendedName>
        <fullName evidence="3">DUF104 domain-containing protein</fullName>
    </recommendedName>
</protein>
<keyword evidence="2" id="KW-1185">Reference proteome</keyword>
<dbReference type="Proteomes" id="UP000218542">
    <property type="component" value="Unassembled WGS sequence"/>
</dbReference>
<dbReference type="Pfam" id="PF01954">
    <property type="entry name" value="AF2212-like"/>
    <property type="match status" value="1"/>
</dbReference>
<dbReference type="InterPro" id="IPR008203">
    <property type="entry name" value="AF2212-like"/>
</dbReference>
<dbReference type="InterPro" id="IPR024069">
    <property type="entry name" value="AF2212-like_dom_sf"/>
</dbReference>
<sequence length="91" mass="10620">MNHGKHEYKKTIRVKFSKGVFHPLEKINIPEGKEVVIAIPDEPKKKCFADALDETYGSWKDTIDCDKFIKDIYVKDIYADRHISTRPEVKL</sequence>
<proteinExistence type="predicted"/>
<comment type="caution">
    <text evidence="1">The sequence shown here is derived from an EMBL/GenBank/DDBJ whole genome shotgun (WGS) entry which is preliminary data.</text>
</comment>
<reference evidence="2" key="1">
    <citation type="journal article" date="2017" name="Environ. Microbiol. Rep.">
        <title>Genetic Diversity of Marine Anaerobic Ammonium-Oxidizing Bacteria as Revealed by Genomic and Proteomic Analyses of 'Candidatus Scalindua japonica'.</title>
        <authorList>
            <person name="Oshiki M."/>
            <person name="Mizuto K."/>
            <person name="Kimura Z."/>
            <person name="Kindaichi T."/>
            <person name="Satoh H."/>
            <person name="Okabe S."/>
        </authorList>
    </citation>
    <scope>NUCLEOTIDE SEQUENCE [LARGE SCALE GENOMIC DNA]</scope>
    <source>
        <strain evidence="2">husup-a2</strain>
    </source>
</reference>
<dbReference type="SUPFAM" id="SSF141694">
    <property type="entry name" value="AF2212/PG0164-like"/>
    <property type="match status" value="1"/>
</dbReference>